<dbReference type="Proteomes" id="UP000247565">
    <property type="component" value="Unassembled WGS sequence"/>
</dbReference>
<evidence type="ECO:0000313" key="1">
    <source>
        <dbReference type="EMBL" id="PXZ01571.1"/>
    </source>
</evidence>
<comment type="caution">
    <text evidence="1">The sequence shown here is derived from an EMBL/GenBank/DDBJ whole genome shotgun (WGS) entry which is preliminary data.</text>
</comment>
<name>A0A318MYB3_9PROT</name>
<dbReference type="PROSITE" id="PS51257">
    <property type="entry name" value="PROKAR_LIPOPROTEIN"/>
    <property type="match status" value="1"/>
</dbReference>
<dbReference type="AlphaFoldDB" id="A0A318MYB3"/>
<accession>A0A318MYB3</accession>
<dbReference type="OrthoDB" id="9788899at2"/>
<evidence type="ECO:0000313" key="2">
    <source>
        <dbReference type="Proteomes" id="UP000247565"/>
    </source>
</evidence>
<organism evidence="1 2">
    <name type="scientific">Commensalibacter melissae</name>
    <dbReference type="NCBI Taxonomy" id="2070537"/>
    <lineage>
        <taxon>Bacteria</taxon>
        <taxon>Pseudomonadati</taxon>
        <taxon>Pseudomonadota</taxon>
        <taxon>Alphaproteobacteria</taxon>
        <taxon>Acetobacterales</taxon>
        <taxon>Acetobacteraceae</taxon>
    </lineage>
</organism>
<dbReference type="EMBL" id="QGLT01000001">
    <property type="protein sequence ID" value="PXZ01571.1"/>
    <property type="molecule type" value="Genomic_DNA"/>
</dbReference>
<sequence>MKIFHLFSVVVVLLLAGCNGNSIPTSLRLTDLPTGQLRNMQMRQFDQSDINRVNQAVIKTLVSLDFQIVRVDDLSHLIEVIRLENGHIMQANIMLISMVNHGTTVRIALRYNQYPVTSPQVYQEFFDTLSRNLS</sequence>
<reference evidence="1 2" key="1">
    <citation type="submission" date="2018-05" db="EMBL/GenBank/DDBJ databases">
        <title>Reference genomes for bee gut microbiota database.</title>
        <authorList>
            <person name="Ellegaard K.M."/>
        </authorList>
    </citation>
    <scope>NUCLEOTIDE SEQUENCE [LARGE SCALE GENOMIC DNA]</scope>
    <source>
        <strain evidence="1 2">ESL0284</strain>
    </source>
</reference>
<gene>
    <name evidence="1" type="ORF">DK869_00730</name>
</gene>
<keyword evidence="2" id="KW-1185">Reference proteome</keyword>
<proteinExistence type="predicted"/>
<dbReference type="RefSeq" id="WP_110438090.1">
    <property type="nucleotide sequence ID" value="NZ_CP046393.1"/>
</dbReference>
<protein>
    <recommendedName>
        <fullName evidence="3">DUF3568 domain-containing protein</fullName>
    </recommendedName>
</protein>
<evidence type="ECO:0008006" key="3">
    <source>
        <dbReference type="Google" id="ProtNLM"/>
    </source>
</evidence>